<dbReference type="Gene3D" id="3.90.950.10">
    <property type="match status" value="1"/>
</dbReference>
<evidence type="ECO:0008006" key="5">
    <source>
        <dbReference type="Google" id="ProtNLM"/>
    </source>
</evidence>
<dbReference type="EMBL" id="MHQL01000010">
    <property type="protein sequence ID" value="OHA03677.1"/>
    <property type="molecule type" value="Genomic_DNA"/>
</dbReference>
<gene>
    <name evidence="3" type="ORF">A3C16_03505</name>
</gene>
<dbReference type="CDD" id="cd00515">
    <property type="entry name" value="HAM1"/>
    <property type="match status" value="1"/>
</dbReference>
<dbReference type="InterPro" id="IPR002637">
    <property type="entry name" value="RdgB/HAM1"/>
</dbReference>
<comment type="caution">
    <text evidence="3">The sequence shown here is derived from an EMBL/GenBank/DDBJ whole genome shotgun (WGS) entry which is preliminary data.</text>
</comment>
<proteinExistence type="inferred from homology"/>
<name>A0A1G2KW58_9BACT</name>
<dbReference type="InterPro" id="IPR029001">
    <property type="entry name" value="ITPase-like_fam"/>
</dbReference>
<evidence type="ECO:0000313" key="4">
    <source>
        <dbReference type="Proteomes" id="UP000177811"/>
    </source>
</evidence>
<dbReference type="PANTHER" id="PTHR11067">
    <property type="entry name" value="INOSINE TRIPHOSPHATE PYROPHOSPHATASE/HAM1 PROTEIN"/>
    <property type="match status" value="1"/>
</dbReference>
<dbReference type="Proteomes" id="UP000177811">
    <property type="component" value="Unassembled WGS sequence"/>
</dbReference>
<dbReference type="PANTHER" id="PTHR11067:SF9">
    <property type="entry name" value="INOSINE TRIPHOSPHATE PYROPHOSPHATASE"/>
    <property type="match status" value="1"/>
</dbReference>
<organism evidence="3 4">
    <name type="scientific">Candidatus Sungbacteria bacterium RIFCSPHIGHO2_02_FULL_51_29</name>
    <dbReference type="NCBI Taxonomy" id="1802273"/>
    <lineage>
        <taxon>Bacteria</taxon>
        <taxon>Candidatus Sungiibacteriota</taxon>
    </lineage>
</organism>
<evidence type="ECO:0000256" key="1">
    <source>
        <dbReference type="ARBA" id="ARBA00008023"/>
    </source>
</evidence>
<dbReference type="GO" id="GO:0005829">
    <property type="term" value="C:cytosol"/>
    <property type="evidence" value="ECO:0007669"/>
    <property type="project" value="TreeGrafter"/>
</dbReference>
<dbReference type="Pfam" id="PF01725">
    <property type="entry name" value="Ham1p_like"/>
    <property type="match status" value="1"/>
</dbReference>
<dbReference type="SUPFAM" id="SSF52972">
    <property type="entry name" value="ITPase-like"/>
    <property type="match status" value="1"/>
</dbReference>
<reference evidence="3 4" key="1">
    <citation type="journal article" date="2016" name="Nat. Commun.">
        <title>Thousands of microbial genomes shed light on interconnected biogeochemical processes in an aquifer system.</title>
        <authorList>
            <person name="Anantharaman K."/>
            <person name="Brown C.T."/>
            <person name="Hug L.A."/>
            <person name="Sharon I."/>
            <person name="Castelle C.J."/>
            <person name="Probst A.J."/>
            <person name="Thomas B.C."/>
            <person name="Singh A."/>
            <person name="Wilkins M.J."/>
            <person name="Karaoz U."/>
            <person name="Brodie E.L."/>
            <person name="Williams K.H."/>
            <person name="Hubbard S.S."/>
            <person name="Banfield J.F."/>
        </authorList>
    </citation>
    <scope>NUCLEOTIDE SEQUENCE [LARGE SCALE GENOMIC DNA]</scope>
</reference>
<evidence type="ECO:0000256" key="2">
    <source>
        <dbReference type="ARBA" id="ARBA00022801"/>
    </source>
</evidence>
<accession>A0A1G2KW58</accession>
<evidence type="ECO:0000313" key="3">
    <source>
        <dbReference type="EMBL" id="OHA03677.1"/>
    </source>
</evidence>
<keyword evidence="2" id="KW-0378">Hydrolase</keyword>
<sequence>MKKLLLASTNPGKIEEYRRLLGHLPIDVISLKDQGISMAVDEDGKTFEDNAIKKAILYHSISGLPTLADDGGIEIDHLRGEPGVLSRRWPGYEASDDALIEMTLERMRGVPKQKRTAKLRVAVALVFPGEETVYTAEAEKKGILGTKPIHPVEGYPYRSLFYLPELKKNYSELTRDEELSLAHRKEALDRLMPVLKKKFL</sequence>
<comment type="similarity">
    <text evidence="1">Belongs to the HAM1 NTPase family.</text>
</comment>
<dbReference type="GO" id="GO:0047429">
    <property type="term" value="F:nucleoside triphosphate diphosphatase activity"/>
    <property type="evidence" value="ECO:0007669"/>
    <property type="project" value="InterPro"/>
</dbReference>
<dbReference type="GO" id="GO:0009143">
    <property type="term" value="P:nucleoside triphosphate catabolic process"/>
    <property type="evidence" value="ECO:0007669"/>
    <property type="project" value="InterPro"/>
</dbReference>
<protein>
    <recommendedName>
        <fullName evidence="5">Non-canonical purine NTP pyrophosphatase</fullName>
    </recommendedName>
</protein>
<dbReference type="AlphaFoldDB" id="A0A1G2KW58"/>